<protein>
    <submittedName>
        <fullName evidence="1">Uncharacterized protein</fullName>
    </submittedName>
</protein>
<sequence length="116" mass="13313">MTTEEYVSEFREIISKTASREDLNIVSLLMSDSDYFMEIVRNKYSSKHVQKLLGDMDAIFYAAILHQLYDIMTDKYASYVAIGAMLVFDTMENDHVLYYALDIAVISTDASPSTWL</sequence>
<dbReference type="EMBL" id="CAKOAT010098600">
    <property type="protein sequence ID" value="CAH8323395.1"/>
    <property type="molecule type" value="Genomic_DNA"/>
</dbReference>
<dbReference type="AlphaFoldDB" id="A0ABC8JDL4"/>
<evidence type="ECO:0000313" key="1">
    <source>
        <dbReference type="EMBL" id="CAH8323395.1"/>
    </source>
</evidence>
<dbReference type="Proteomes" id="UP001642260">
    <property type="component" value="Unassembled WGS sequence"/>
</dbReference>
<evidence type="ECO:0000313" key="2">
    <source>
        <dbReference type="Proteomes" id="UP001642260"/>
    </source>
</evidence>
<comment type="caution">
    <text evidence="1">The sequence shown here is derived from an EMBL/GenBank/DDBJ whole genome shotgun (WGS) entry which is preliminary data.</text>
</comment>
<accession>A0ABC8JDL4</accession>
<keyword evidence="2" id="KW-1185">Reference proteome</keyword>
<name>A0ABC8JDL4_ERUVS</name>
<organism evidence="1 2">
    <name type="scientific">Eruca vesicaria subsp. sativa</name>
    <name type="common">Garden rocket</name>
    <name type="synonym">Eruca sativa</name>
    <dbReference type="NCBI Taxonomy" id="29727"/>
    <lineage>
        <taxon>Eukaryota</taxon>
        <taxon>Viridiplantae</taxon>
        <taxon>Streptophyta</taxon>
        <taxon>Embryophyta</taxon>
        <taxon>Tracheophyta</taxon>
        <taxon>Spermatophyta</taxon>
        <taxon>Magnoliopsida</taxon>
        <taxon>eudicotyledons</taxon>
        <taxon>Gunneridae</taxon>
        <taxon>Pentapetalae</taxon>
        <taxon>rosids</taxon>
        <taxon>malvids</taxon>
        <taxon>Brassicales</taxon>
        <taxon>Brassicaceae</taxon>
        <taxon>Brassiceae</taxon>
        <taxon>Eruca</taxon>
    </lineage>
</organism>
<gene>
    <name evidence="1" type="ORF">ERUC_LOCUS9873</name>
</gene>
<proteinExistence type="predicted"/>
<reference evidence="1 2" key="1">
    <citation type="submission" date="2022-03" db="EMBL/GenBank/DDBJ databases">
        <authorList>
            <person name="Macdonald S."/>
            <person name="Ahmed S."/>
            <person name="Newling K."/>
        </authorList>
    </citation>
    <scope>NUCLEOTIDE SEQUENCE [LARGE SCALE GENOMIC DNA]</scope>
</reference>